<name>A0ABS8SPQ2_DATST</name>
<accession>A0ABS8SPQ2</accession>
<organism evidence="1 2">
    <name type="scientific">Datura stramonium</name>
    <name type="common">Jimsonweed</name>
    <name type="synonym">Common thornapple</name>
    <dbReference type="NCBI Taxonomy" id="4076"/>
    <lineage>
        <taxon>Eukaryota</taxon>
        <taxon>Viridiplantae</taxon>
        <taxon>Streptophyta</taxon>
        <taxon>Embryophyta</taxon>
        <taxon>Tracheophyta</taxon>
        <taxon>Spermatophyta</taxon>
        <taxon>Magnoliopsida</taxon>
        <taxon>eudicotyledons</taxon>
        <taxon>Gunneridae</taxon>
        <taxon>Pentapetalae</taxon>
        <taxon>asterids</taxon>
        <taxon>lamiids</taxon>
        <taxon>Solanales</taxon>
        <taxon>Solanaceae</taxon>
        <taxon>Solanoideae</taxon>
        <taxon>Datureae</taxon>
        <taxon>Datura</taxon>
    </lineage>
</organism>
<reference evidence="1 2" key="1">
    <citation type="journal article" date="2021" name="BMC Genomics">
        <title>Datura genome reveals duplications of psychoactive alkaloid biosynthetic genes and high mutation rate following tissue culture.</title>
        <authorList>
            <person name="Rajewski A."/>
            <person name="Carter-House D."/>
            <person name="Stajich J."/>
            <person name="Litt A."/>
        </authorList>
    </citation>
    <scope>NUCLEOTIDE SEQUENCE [LARGE SCALE GENOMIC DNA]</scope>
    <source>
        <strain evidence="1">AR-01</strain>
    </source>
</reference>
<gene>
    <name evidence="1" type="ORF">HAX54_044340</name>
</gene>
<keyword evidence="2" id="KW-1185">Reference proteome</keyword>
<comment type="caution">
    <text evidence="1">The sequence shown here is derived from an EMBL/GenBank/DDBJ whole genome shotgun (WGS) entry which is preliminary data.</text>
</comment>
<dbReference type="Proteomes" id="UP000823775">
    <property type="component" value="Unassembled WGS sequence"/>
</dbReference>
<dbReference type="EMBL" id="JACEIK010000675">
    <property type="protein sequence ID" value="MCD7460759.1"/>
    <property type="molecule type" value="Genomic_DNA"/>
</dbReference>
<proteinExistence type="predicted"/>
<evidence type="ECO:0000313" key="1">
    <source>
        <dbReference type="EMBL" id="MCD7460759.1"/>
    </source>
</evidence>
<protein>
    <submittedName>
        <fullName evidence="1">Uncharacterized protein</fullName>
    </submittedName>
</protein>
<evidence type="ECO:0000313" key="2">
    <source>
        <dbReference type="Proteomes" id="UP000823775"/>
    </source>
</evidence>
<sequence>MTYFKKPVGRATDGRVLLDFLAQALGLPFLSPYLQSIGSDYKHASTDEEFKVKVDELPVRNKWSERVSTSSCFPNCQHHQGDMVGGENILGAKSSTNWMLPCVSGGTAS</sequence>